<dbReference type="Pfam" id="PF08965">
    <property type="entry name" value="Aca2_YdiL"/>
    <property type="match status" value="1"/>
</dbReference>
<comment type="caution">
    <text evidence="1">The sequence shown here is derived from an EMBL/GenBank/DDBJ whole genome shotgun (WGS) entry which is preliminary data.</text>
</comment>
<dbReference type="AlphaFoldDB" id="A0A2I1M1M3"/>
<protein>
    <submittedName>
        <fullName evidence="1">Uncharacterized protein</fullName>
    </submittedName>
</protein>
<dbReference type="CDD" id="cd00093">
    <property type="entry name" value="HTH_XRE"/>
    <property type="match status" value="1"/>
</dbReference>
<dbReference type="InterPro" id="IPR015060">
    <property type="entry name" value="Aca2_YdiL-like"/>
</dbReference>
<accession>A0A2I1M1M3</accession>
<dbReference type="InterPro" id="IPR001387">
    <property type="entry name" value="Cro/C1-type_HTH"/>
</dbReference>
<evidence type="ECO:0000313" key="1">
    <source>
        <dbReference type="EMBL" id="PKZ14031.1"/>
    </source>
</evidence>
<gene>
    <name evidence="1" type="ORF">CYJ32_07345</name>
</gene>
<dbReference type="InterPro" id="IPR027910">
    <property type="entry name" value="YdiL_sf"/>
</dbReference>
<organism evidence="1 2">
    <name type="scientific">Alloscardovia omnicolens</name>
    <dbReference type="NCBI Taxonomy" id="419015"/>
    <lineage>
        <taxon>Bacteria</taxon>
        <taxon>Bacillati</taxon>
        <taxon>Actinomycetota</taxon>
        <taxon>Actinomycetes</taxon>
        <taxon>Bifidobacteriales</taxon>
        <taxon>Bifidobacteriaceae</taxon>
        <taxon>Alloscardovia</taxon>
    </lineage>
</organism>
<name>A0A2I1M1M3_9BIFI</name>
<dbReference type="Proteomes" id="UP000242263">
    <property type="component" value="Unassembled WGS sequence"/>
</dbReference>
<dbReference type="EMBL" id="PKGU01000006">
    <property type="protein sequence ID" value="PKZ14031.1"/>
    <property type="molecule type" value="Genomic_DNA"/>
</dbReference>
<dbReference type="RefSeq" id="WP_101541570.1">
    <property type="nucleotide sequence ID" value="NZ_PKGU01000006.1"/>
</dbReference>
<reference evidence="1 2" key="1">
    <citation type="submission" date="2017-12" db="EMBL/GenBank/DDBJ databases">
        <title>Phylogenetic diversity of female urinary microbiome.</title>
        <authorList>
            <person name="Thomas-White K."/>
            <person name="Wolfe A.J."/>
        </authorList>
    </citation>
    <scope>NUCLEOTIDE SEQUENCE [LARGE SCALE GENOMIC DNA]</scope>
    <source>
        <strain evidence="1 2">UMB0064</strain>
    </source>
</reference>
<dbReference type="Gene3D" id="1.10.3100.10">
    <property type="entry name" value="Putative cytoplasmic protein"/>
    <property type="match status" value="1"/>
</dbReference>
<dbReference type="GO" id="GO:0003677">
    <property type="term" value="F:DNA binding"/>
    <property type="evidence" value="ECO:0007669"/>
    <property type="project" value="InterPro"/>
</dbReference>
<proteinExistence type="predicted"/>
<evidence type="ECO:0000313" key="2">
    <source>
        <dbReference type="Proteomes" id="UP000242263"/>
    </source>
</evidence>
<sequence length="137" mass="15891">MTPAEFKTIRSIMGTSQADLSNLFHVNQSSIQRWERGIAPIPEDVARTMTYRFYHWNEHIAETVDKAMEMVEEQGKDPEAFEFTIYPTASSYYKVHPYGTDLTYSEHIAKVGMLYAQLLAADFTVRINYVKLEKENK</sequence>
<dbReference type="InterPro" id="IPR010982">
    <property type="entry name" value="Lambda_DNA-bd_dom_sf"/>
</dbReference>
<dbReference type="SUPFAM" id="SSF47413">
    <property type="entry name" value="lambda repressor-like DNA-binding domains"/>
    <property type="match status" value="1"/>
</dbReference>